<dbReference type="InterPro" id="IPR013328">
    <property type="entry name" value="6PGD_dom2"/>
</dbReference>
<dbReference type="InterPro" id="IPR051265">
    <property type="entry name" value="HIBADH-related_NP60_sf"/>
</dbReference>
<dbReference type="InterPro" id="IPR006115">
    <property type="entry name" value="6PGDH_NADP-bd"/>
</dbReference>
<dbReference type="Pfam" id="PF03446">
    <property type="entry name" value="NAD_binding_2"/>
    <property type="match status" value="1"/>
</dbReference>
<evidence type="ECO:0000259" key="3">
    <source>
        <dbReference type="Pfam" id="PF21761"/>
    </source>
</evidence>
<evidence type="ECO:0000259" key="2">
    <source>
        <dbReference type="Pfam" id="PF03446"/>
    </source>
</evidence>
<name>A0AA42Q5D9_9BURK</name>
<organism evidence="4 5">
    <name type="scientific">Comamonas thiooxydans</name>
    <dbReference type="NCBI Taxonomy" id="363952"/>
    <lineage>
        <taxon>Bacteria</taxon>
        <taxon>Pseudomonadati</taxon>
        <taxon>Pseudomonadota</taxon>
        <taxon>Betaproteobacteria</taxon>
        <taxon>Burkholderiales</taxon>
        <taxon>Comamonadaceae</taxon>
        <taxon>Comamonas</taxon>
    </lineage>
</organism>
<evidence type="ECO:0000313" key="5">
    <source>
        <dbReference type="Proteomes" id="UP001161065"/>
    </source>
</evidence>
<sequence length="300" mass="31580">MTEIVTEQEVSVIGLGSMGAALAKALLAGNHRVTVWNRSASKCAPFGKAGARIANSVAEAVDASQVVVVCVLDYAASDALLHTPDVAARLKGKTLIQLTTGTLQEVQDGGAWAKEHGVAYLDGTVEGYPQHVGTPDGMILYAGARSTFDTMKPVLASLSGHAFFTGEEFGTVAVLDGAIIGSFSLISTLGFLYGAALCDAEGVSLNTYLSIALARLPFIADNLRMAVPMIEKGDYSGMEAALDTWVVGIGKLVEHSRAIGMDSSFSQDVLVRLQQAIDMGHGQHELAAVFECFRRRSVSN</sequence>
<evidence type="ECO:0000256" key="1">
    <source>
        <dbReference type="ARBA" id="ARBA00023002"/>
    </source>
</evidence>
<dbReference type="AlphaFoldDB" id="A0AA42Q5D9"/>
<dbReference type="InterPro" id="IPR048666">
    <property type="entry name" value="RedAm-like_C"/>
</dbReference>
<dbReference type="GO" id="GO:0050661">
    <property type="term" value="F:NADP binding"/>
    <property type="evidence" value="ECO:0007669"/>
    <property type="project" value="InterPro"/>
</dbReference>
<dbReference type="Proteomes" id="UP001161065">
    <property type="component" value="Unassembled WGS sequence"/>
</dbReference>
<dbReference type="Pfam" id="PF21761">
    <property type="entry name" value="RedAm-like_C"/>
    <property type="match status" value="1"/>
</dbReference>
<protein>
    <submittedName>
        <fullName evidence="4">NAD(P)-binding domain-containing protein</fullName>
    </submittedName>
</protein>
<dbReference type="RefSeq" id="WP_280009153.1">
    <property type="nucleotide sequence ID" value="NZ_JAOCEK010000024.1"/>
</dbReference>
<dbReference type="InterPro" id="IPR036291">
    <property type="entry name" value="NAD(P)-bd_dom_sf"/>
</dbReference>
<dbReference type="Gene3D" id="1.10.1040.10">
    <property type="entry name" value="N-(1-d-carboxylethyl)-l-norvaline Dehydrogenase, domain 2"/>
    <property type="match status" value="1"/>
</dbReference>
<dbReference type="InterPro" id="IPR015815">
    <property type="entry name" value="HIBADH-related"/>
</dbReference>
<proteinExistence type="predicted"/>
<feature type="domain" description="NADPH-dependent reductive aminase-like C-terminal" evidence="3">
    <location>
        <begin position="185"/>
        <end position="295"/>
    </location>
</feature>
<reference evidence="4" key="1">
    <citation type="submission" date="2022-09" db="EMBL/GenBank/DDBJ databases">
        <title>Intensive care unit water sources are persistently colonized with multi-drug resistant bacteria and are the site of extensive horizontal gene transfer of antibiotic resistance genes.</title>
        <authorList>
            <person name="Diorio-Toth L."/>
        </authorList>
    </citation>
    <scope>NUCLEOTIDE SEQUENCE</scope>
    <source>
        <strain evidence="4">GD03832</strain>
    </source>
</reference>
<dbReference type="PANTHER" id="PTHR43580:SF2">
    <property type="entry name" value="CYTOKINE-LIKE NUCLEAR FACTOR N-PAC"/>
    <property type="match status" value="1"/>
</dbReference>
<evidence type="ECO:0000313" key="4">
    <source>
        <dbReference type="EMBL" id="MDH1336656.1"/>
    </source>
</evidence>
<dbReference type="PANTHER" id="PTHR43580">
    <property type="entry name" value="OXIDOREDUCTASE GLYR1-RELATED"/>
    <property type="match status" value="1"/>
</dbReference>
<feature type="domain" description="6-phosphogluconate dehydrogenase NADP-binding" evidence="2">
    <location>
        <begin position="10"/>
        <end position="163"/>
    </location>
</feature>
<comment type="caution">
    <text evidence="4">The sequence shown here is derived from an EMBL/GenBank/DDBJ whole genome shotgun (WGS) entry which is preliminary data.</text>
</comment>
<dbReference type="PIRSF" id="PIRSF000103">
    <property type="entry name" value="HIBADH"/>
    <property type="match status" value="1"/>
</dbReference>
<accession>A0AA42Q5D9</accession>
<keyword evidence="1" id="KW-0560">Oxidoreductase</keyword>
<gene>
    <name evidence="4" type="ORF">N5D63_21140</name>
</gene>
<dbReference type="Gene3D" id="3.40.50.720">
    <property type="entry name" value="NAD(P)-binding Rossmann-like Domain"/>
    <property type="match status" value="1"/>
</dbReference>
<dbReference type="SUPFAM" id="SSF51735">
    <property type="entry name" value="NAD(P)-binding Rossmann-fold domains"/>
    <property type="match status" value="1"/>
</dbReference>
<dbReference type="EMBL" id="JAOCEK010000024">
    <property type="protein sequence ID" value="MDH1336656.1"/>
    <property type="molecule type" value="Genomic_DNA"/>
</dbReference>
<dbReference type="GO" id="GO:0016491">
    <property type="term" value="F:oxidoreductase activity"/>
    <property type="evidence" value="ECO:0007669"/>
    <property type="project" value="UniProtKB-KW"/>
</dbReference>